<evidence type="ECO:0000256" key="1">
    <source>
        <dbReference type="SAM" id="MobiDB-lite"/>
    </source>
</evidence>
<accession>A0ABU3YXG5</accession>
<feature type="region of interest" description="Disordered" evidence="1">
    <location>
        <begin position="1"/>
        <end position="48"/>
    </location>
</feature>
<organism evidence="2 3">
    <name type="scientific">Rhizobium brockwellii</name>
    <dbReference type="NCBI Taxonomy" id="3019932"/>
    <lineage>
        <taxon>Bacteria</taxon>
        <taxon>Pseudomonadati</taxon>
        <taxon>Pseudomonadota</taxon>
        <taxon>Alphaproteobacteria</taxon>
        <taxon>Hyphomicrobiales</taxon>
        <taxon>Rhizobiaceae</taxon>
        <taxon>Rhizobium/Agrobacterium group</taxon>
        <taxon>Rhizobium</taxon>
    </lineage>
</organism>
<proteinExistence type="predicted"/>
<name>A0ABU3YXG5_9HYPH</name>
<feature type="compositionally biased region" description="Basic and acidic residues" evidence="1">
    <location>
        <begin position="21"/>
        <end position="35"/>
    </location>
</feature>
<evidence type="ECO:0000313" key="2">
    <source>
        <dbReference type="EMBL" id="MDV4190534.1"/>
    </source>
</evidence>
<comment type="caution">
    <text evidence="2">The sequence shown here is derived from an EMBL/GenBank/DDBJ whole genome shotgun (WGS) entry which is preliminary data.</text>
</comment>
<dbReference type="Proteomes" id="UP001187203">
    <property type="component" value="Unassembled WGS sequence"/>
</dbReference>
<evidence type="ECO:0000313" key="3">
    <source>
        <dbReference type="Proteomes" id="UP001187203"/>
    </source>
</evidence>
<keyword evidence="3" id="KW-1185">Reference proteome</keyword>
<dbReference type="RefSeq" id="WP_245494187.1">
    <property type="nucleotide sequence ID" value="NZ_JAWJWH010000033.1"/>
</dbReference>
<gene>
    <name evidence="2" type="ORF">R1523_34280</name>
</gene>
<protein>
    <submittedName>
        <fullName evidence="2">Uncharacterized protein</fullName>
    </submittedName>
</protein>
<dbReference type="EMBL" id="JAWJWI010000033">
    <property type="protein sequence ID" value="MDV4190534.1"/>
    <property type="molecule type" value="Genomic_DNA"/>
</dbReference>
<reference evidence="3" key="1">
    <citation type="journal article" date="2023" name="Int. J. Mol. Sci.">
        <title>Genomic and Metabolic Characterization of Plant Growth-Promoting Rhizobacteria Isolated from Nodules of Clovers Grown in Non-Farmed Soil.</title>
        <authorList>
            <person name="Wojcik M."/>
            <person name="Koper P."/>
            <person name="Zebracki K."/>
            <person name="Marczak M."/>
            <person name="Mazur A."/>
        </authorList>
    </citation>
    <scope>NUCLEOTIDE SEQUENCE [LARGE SCALE GENOMIC DNA]</scope>
    <source>
        <strain evidence="3">KB12</strain>
    </source>
</reference>
<sequence>MKTCGSGYVIRGRDPTLGTTLRDDDKWPLSGEHSHAIGPPDPVDREIR</sequence>